<dbReference type="PROSITE" id="PS50082">
    <property type="entry name" value="WD_REPEATS_2"/>
    <property type="match status" value="4"/>
</dbReference>
<comment type="subcellular location">
    <subcellularLocation>
        <location evidence="1 7">Cytoplasm</location>
        <location evidence="1 7">Cytoskeleton</location>
    </subcellularLocation>
    <subcellularLocation>
        <location evidence="7">Cytoplasm</location>
    </subcellularLocation>
    <subcellularLocation>
        <location evidence="7">Cytoplasm</location>
        <location evidence="7">Cytoskeleton</location>
        <location evidence="7">Microtubule organizing center</location>
        <location evidence="7">Centrosome</location>
    </subcellularLocation>
    <subcellularLocation>
        <location evidence="7">Cytoplasm</location>
        <location evidence="7">Cytoskeleton</location>
        <location evidence="7">Spindle pole</location>
    </subcellularLocation>
    <subcellularLocation>
        <location evidence="7">Cytoplasm</location>
        <location evidence="7">Cytoskeleton</location>
        <location evidence="7">Spindle</location>
    </subcellularLocation>
    <text evidence="7">Predominantly cytoplasmic. Localized to the interphase centrosome and mitotic spindle poles.</text>
</comment>
<dbReference type="GO" id="GO:0008352">
    <property type="term" value="C:katanin complex"/>
    <property type="evidence" value="ECO:0007669"/>
    <property type="project" value="InterPro"/>
</dbReference>
<evidence type="ECO:0000256" key="5">
    <source>
        <dbReference type="ARBA" id="ARBA00022737"/>
    </source>
</evidence>
<proteinExistence type="inferred from homology"/>
<dbReference type="Pfam" id="PF00400">
    <property type="entry name" value="WD40"/>
    <property type="match status" value="5"/>
</dbReference>
<feature type="repeat" description="WD" evidence="8">
    <location>
        <begin position="14"/>
        <end position="55"/>
    </location>
</feature>
<feature type="compositionally biased region" description="Polar residues" evidence="9">
    <location>
        <begin position="631"/>
        <end position="649"/>
    </location>
</feature>
<keyword evidence="6 7" id="KW-0206">Cytoskeleton</keyword>
<evidence type="ECO:0000259" key="10">
    <source>
        <dbReference type="Pfam" id="PF13925"/>
    </source>
</evidence>
<keyword evidence="7" id="KW-0132">Cell division</keyword>
<keyword evidence="2 7" id="KW-0963">Cytoplasm</keyword>
<dbReference type="PANTHER" id="PTHR19845">
    <property type="entry name" value="KATANIN P80 SUBUNIT"/>
    <property type="match status" value="1"/>
</dbReference>
<feature type="region of interest" description="Disordered" evidence="9">
    <location>
        <begin position="631"/>
        <end position="659"/>
    </location>
</feature>
<dbReference type="Gene3D" id="2.130.10.10">
    <property type="entry name" value="YVTN repeat-like/Quinoprotein amine dehydrogenase"/>
    <property type="match status" value="2"/>
</dbReference>
<comment type="subunit">
    <text evidence="7">Interacts with KATNA1. This interaction enhances the microtubule binding and severing activity of KATNA1 and also targets this activity to the centrosome.</text>
</comment>
<evidence type="ECO:0000256" key="7">
    <source>
        <dbReference type="HAMAP-Rule" id="MF_03022"/>
    </source>
</evidence>
<evidence type="ECO:0000256" key="6">
    <source>
        <dbReference type="ARBA" id="ARBA00023212"/>
    </source>
</evidence>
<evidence type="ECO:0000313" key="12">
    <source>
        <dbReference type="RefSeq" id="XP_037901268.1"/>
    </source>
</evidence>
<dbReference type="GO" id="GO:0051301">
    <property type="term" value="P:cell division"/>
    <property type="evidence" value="ECO:0007669"/>
    <property type="project" value="UniProtKB-KW"/>
</dbReference>
<feature type="compositionally biased region" description="Polar residues" evidence="9">
    <location>
        <begin position="517"/>
        <end position="532"/>
    </location>
</feature>
<evidence type="ECO:0000256" key="2">
    <source>
        <dbReference type="ARBA" id="ARBA00022490"/>
    </source>
</evidence>
<dbReference type="InterPro" id="IPR019775">
    <property type="entry name" value="WD40_repeat_CS"/>
</dbReference>
<keyword evidence="7" id="KW-0498">Mitosis</keyword>
<dbReference type="InterPro" id="IPR028021">
    <property type="entry name" value="Katanin_C-terminal"/>
</dbReference>
<name>A0A9C5ZLV9_9MUSC</name>
<dbReference type="Proteomes" id="UP000092443">
    <property type="component" value="Unplaced"/>
</dbReference>
<dbReference type="GO" id="GO:0005874">
    <property type="term" value="C:microtubule"/>
    <property type="evidence" value="ECO:0007669"/>
    <property type="project" value="UniProtKB-KW"/>
</dbReference>
<feature type="region of interest" description="Disordered" evidence="9">
    <location>
        <begin position="326"/>
        <end position="371"/>
    </location>
</feature>
<keyword evidence="4 7" id="KW-0493">Microtubule</keyword>
<keyword evidence="7" id="KW-0131">Cell cycle</keyword>
<evidence type="ECO:0000256" key="9">
    <source>
        <dbReference type="SAM" id="MobiDB-lite"/>
    </source>
</evidence>
<keyword evidence="5" id="KW-0677">Repeat</keyword>
<dbReference type="GO" id="GO:0051013">
    <property type="term" value="P:microtubule severing"/>
    <property type="evidence" value="ECO:0007669"/>
    <property type="project" value="UniProtKB-UniRule"/>
</dbReference>
<dbReference type="PRINTS" id="PR00320">
    <property type="entry name" value="GPROTEINBRPT"/>
</dbReference>
<feature type="compositionally biased region" description="Basic and acidic residues" evidence="9">
    <location>
        <begin position="350"/>
        <end position="359"/>
    </location>
</feature>
<dbReference type="SUPFAM" id="SSF50978">
    <property type="entry name" value="WD40 repeat-like"/>
    <property type="match status" value="1"/>
</dbReference>
<dbReference type="GO" id="GO:0007019">
    <property type="term" value="P:microtubule depolymerization"/>
    <property type="evidence" value="ECO:0007669"/>
    <property type="project" value="TreeGrafter"/>
</dbReference>
<dbReference type="GO" id="GO:0000922">
    <property type="term" value="C:spindle pole"/>
    <property type="evidence" value="ECO:0007669"/>
    <property type="project" value="UniProtKB-SubCell"/>
</dbReference>
<dbReference type="PROSITE" id="PS50294">
    <property type="entry name" value="WD_REPEATS_REGION"/>
    <property type="match status" value="3"/>
</dbReference>
<evidence type="ECO:0000313" key="11">
    <source>
        <dbReference type="Proteomes" id="UP000092443"/>
    </source>
</evidence>
<dbReference type="Pfam" id="PF13925">
    <property type="entry name" value="Katanin_con80"/>
    <property type="match status" value="1"/>
</dbReference>
<dbReference type="InterPro" id="IPR015943">
    <property type="entry name" value="WD40/YVTN_repeat-like_dom_sf"/>
</dbReference>
<dbReference type="PROSITE" id="PS00678">
    <property type="entry name" value="WD_REPEATS_1"/>
    <property type="match status" value="1"/>
</dbReference>
<reference evidence="12" key="1">
    <citation type="submission" date="2025-08" db="UniProtKB">
        <authorList>
            <consortium name="RefSeq"/>
        </authorList>
    </citation>
    <scope>IDENTIFICATION</scope>
    <source>
        <tissue evidence="12">Whole body pupa</tissue>
    </source>
</reference>
<dbReference type="GO" id="GO:0008017">
    <property type="term" value="F:microtubule binding"/>
    <property type="evidence" value="ECO:0007669"/>
    <property type="project" value="UniProtKB-UniRule"/>
</dbReference>
<dbReference type="InterPro" id="IPR001680">
    <property type="entry name" value="WD40_rpt"/>
</dbReference>
<evidence type="ECO:0000256" key="4">
    <source>
        <dbReference type="ARBA" id="ARBA00022701"/>
    </source>
</evidence>
<dbReference type="PANTHER" id="PTHR19845:SF0">
    <property type="entry name" value="KATANIN P80 WD40 REPEAT-CONTAINING SUBUNIT B1"/>
    <property type="match status" value="1"/>
</dbReference>
<feature type="domain" description="Katanin p80 subunit C-terminal" evidence="10">
    <location>
        <begin position="714"/>
        <end position="851"/>
    </location>
</feature>
<feature type="region of interest" description="Disordered" evidence="9">
    <location>
        <begin position="517"/>
        <end position="537"/>
    </location>
</feature>
<feature type="repeat" description="WD" evidence="8">
    <location>
        <begin position="98"/>
        <end position="139"/>
    </location>
</feature>
<accession>A0A9C5ZLV9</accession>
<dbReference type="KEGG" id="gfs:119645231"/>
<dbReference type="FunFam" id="2.130.10.10:FF:000462">
    <property type="entry name" value="Katanin p80 WD40 repeat-containing subunit B1"/>
    <property type="match status" value="1"/>
</dbReference>
<dbReference type="InterPro" id="IPR026962">
    <property type="entry name" value="KTNB1"/>
</dbReference>
<evidence type="ECO:0000256" key="3">
    <source>
        <dbReference type="ARBA" id="ARBA00022574"/>
    </source>
</evidence>
<evidence type="ECO:0000256" key="8">
    <source>
        <dbReference type="PROSITE-ProRule" id="PRU00221"/>
    </source>
</evidence>
<comment type="similarity">
    <text evidence="7">Belongs to the WD repeat KATNB1 family.</text>
</comment>
<dbReference type="RefSeq" id="XP_037901268.1">
    <property type="nucleotide sequence ID" value="XM_038045340.1"/>
</dbReference>
<keyword evidence="11" id="KW-1185">Reference proteome</keyword>
<dbReference type="HAMAP" id="MF_03022">
    <property type="entry name" value="Katanin_p80_B1"/>
    <property type="match status" value="1"/>
</dbReference>
<protein>
    <recommendedName>
        <fullName evidence="7">Katanin p80 WD40 repeat-containing subunit B1</fullName>
        <shortName evidence="7">Katanin p80 subunit B1</shortName>
    </recommendedName>
    <alternativeName>
        <fullName evidence="7">p80 katanin</fullName>
    </alternativeName>
</protein>
<organism evidence="11 12">
    <name type="scientific">Glossina fuscipes</name>
    <dbReference type="NCBI Taxonomy" id="7396"/>
    <lineage>
        <taxon>Eukaryota</taxon>
        <taxon>Metazoa</taxon>
        <taxon>Ecdysozoa</taxon>
        <taxon>Arthropoda</taxon>
        <taxon>Hexapoda</taxon>
        <taxon>Insecta</taxon>
        <taxon>Pterygota</taxon>
        <taxon>Neoptera</taxon>
        <taxon>Endopterygota</taxon>
        <taxon>Diptera</taxon>
        <taxon>Brachycera</taxon>
        <taxon>Muscomorpha</taxon>
        <taxon>Hippoboscoidea</taxon>
        <taxon>Glossinidae</taxon>
        <taxon>Glossina</taxon>
    </lineage>
</organism>
<dbReference type="GO" id="GO:0005737">
    <property type="term" value="C:cytoplasm"/>
    <property type="evidence" value="ECO:0007669"/>
    <property type="project" value="UniProtKB-SubCell"/>
</dbReference>
<sequence length="870" mass="97183">MALARKLTERIYEIKAHNGNVNCLDVGETGRVLVTGGQDRNVNLWAIGQTECFMSLTGHNRPIDCVRFAYNDDFVYSADDIGIIRRWDLNAQTICSTLNGHMKSVRTLDFNPSGEYVVSGSNDTTVRLWDVRNQNVCMKVYRGHISHVNSVKFSPDGLWIASAGTEGSVIIWDIRKSKQIMEFCEQPAAAAISCIQFHPFEFLLAVGRMDGTICIYDLETQLRVTRTDATSLFYGNPIKCITFSENGECLFVGTGVAISIIGWEPDREFDHIKSSWSNFGDMKIVNRRLICGSFEQEYVAIDALSVNRVFPFYNPSNTPAAFVHNSTTRKSFSRGNQKLRLSIGGPKQSRLVEENEDNRSPSLDGHSSPNLSLELVDEPVLDPARIPVPPTSLNGSFNSNYGEFDSNYSSMSINVPPPKQVSSPPYQFPSISSSTAYSSFGGNSLGTLNFDGPSSLKMSGERSAIYQYESFDDPFTPESEITFNESFPPVITNYEHTEMVEDFPVNTNLHQQPSISISNHATNANPNSTNSHVHPPIKTVKPKITSHITKRTTTQANTKSTVVNTIQQRNKLSQVSSVSTTDLHKLDDNVLIKKSASSHMVVNKNKAHLNKENARNKNQITVQIITKAPTRSKTSLELRSAQKQQTASAGTGPGHRQTHRLSSYISDAGNGSANIPVSYRTDPALLTQSSLNTKSFNTRPHMDDSPEIEMLSATHEQVYQELSNRHATLQIIRNSTRSHDIMGALKQAIKMGRTVFVDLLGAILEKTSSWNLDLCMLLLPEIFELLQSQHKFHYTRACDTLRVILSNFLPIIQDNLDPWVNGLGVDVTREERHRKCLECQRWLLQIRNLPESNHFGTTTLTQLQNMIVNI</sequence>
<feature type="repeat" description="WD" evidence="8">
    <location>
        <begin position="141"/>
        <end position="182"/>
    </location>
</feature>
<dbReference type="InterPro" id="IPR020472">
    <property type="entry name" value="WD40_PAC1"/>
</dbReference>
<feature type="repeat" description="WD" evidence="8">
    <location>
        <begin position="56"/>
        <end position="97"/>
    </location>
</feature>
<dbReference type="SMART" id="SM00320">
    <property type="entry name" value="WD40"/>
    <property type="match status" value="6"/>
</dbReference>
<keyword evidence="3 8" id="KW-0853">WD repeat</keyword>
<dbReference type="GO" id="GO:0005813">
    <property type="term" value="C:centrosome"/>
    <property type="evidence" value="ECO:0007669"/>
    <property type="project" value="UniProtKB-SubCell"/>
</dbReference>
<gene>
    <name evidence="12" type="primary">LOC119645231</name>
    <name evidence="7" type="synonym">KATNB1</name>
</gene>
<dbReference type="GeneID" id="119645231"/>
<dbReference type="AlphaFoldDB" id="A0A9C5ZLV9"/>
<dbReference type="CDD" id="cd00200">
    <property type="entry name" value="WD40"/>
    <property type="match status" value="1"/>
</dbReference>
<feature type="compositionally biased region" description="Polar residues" evidence="9">
    <location>
        <begin position="326"/>
        <end position="336"/>
    </location>
</feature>
<dbReference type="InterPro" id="IPR036322">
    <property type="entry name" value="WD40_repeat_dom_sf"/>
</dbReference>
<evidence type="ECO:0000256" key="1">
    <source>
        <dbReference type="ARBA" id="ARBA00004245"/>
    </source>
</evidence>
<comment type="function">
    <text evidence="7">Participates in a complex which severs microtubules in an ATP-dependent manner. May act to target the enzymatic subunit of this complex to sites of action such as the centrosome. Microtubule severing may promote rapid reorganization of cellular microtubule arrays and the release of microtubules from the centrosome following nucleation.</text>
</comment>